<dbReference type="InterPro" id="IPR000683">
    <property type="entry name" value="Gfo/Idh/MocA-like_OxRdtase_N"/>
</dbReference>
<dbReference type="InterPro" id="IPR036291">
    <property type="entry name" value="NAD(P)-bd_dom_sf"/>
</dbReference>
<dbReference type="Pfam" id="PF01408">
    <property type="entry name" value="GFO_IDH_MocA"/>
    <property type="match status" value="1"/>
</dbReference>
<dbReference type="AlphaFoldDB" id="A0A4Q5MZM5"/>
<dbReference type="Pfam" id="PF22725">
    <property type="entry name" value="GFO_IDH_MocA_C3"/>
    <property type="match status" value="1"/>
</dbReference>
<keyword evidence="6" id="KW-1185">Reference proteome</keyword>
<gene>
    <name evidence="5" type="ORF">EUA98_09795</name>
</gene>
<dbReference type="Gene3D" id="3.40.50.720">
    <property type="entry name" value="NAD(P)-binding Rossmann-like Domain"/>
    <property type="match status" value="1"/>
</dbReference>
<keyword evidence="2" id="KW-0520">NAD</keyword>
<keyword evidence="1" id="KW-0560">Oxidoreductase</keyword>
<dbReference type="GO" id="GO:0000166">
    <property type="term" value="F:nucleotide binding"/>
    <property type="evidence" value="ECO:0007669"/>
    <property type="project" value="InterPro"/>
</dbReference>
<dbReference type="InterPro" id="IPR050463">
    <property type="entry name" value="Gfo/Idh/MocA_oxidrdct_glycsds"/>
</dbReference>
<dbReference type="OrthoDB" id="9776544at2"/>
<proteinExistence type="predicted"/>
<dbReference type="SUPFAM" id="SSF55347">
    <property type="entry name" value="Glyceraldehyde-3-phosphate dehydrogenase-like, C-terminal domain"/>
    <property type="match status" value="1"/>
</dbReference>
<reference evidence="5 6" key="1">
    <citation type="submission" date="2019-01" db="EMBL/GenBank/DDBJ databases">
        <title>Novel species of Cellulomonas.</title>
        <authorList>
            <person name="Liu Q."/>
            <person name="Xin Y.-H."/>
        </authorList>
    </citation>
    <scope>NUCLEOTIDE SEQUENCE [LARGE SCALE GENOMIC DNA]</scope>
    <source>
        <strain evidence="5 6">HLT2-17</strain>
    </source>
</reference>
<dbReference type="RefSeq" id="WP_130102498.1">
    <property type="nucleotide sequence ID" value="NZ_SDWW01000020.1"/>
</dbReference>
<feature type="domain" description="Gfo/Idh/MocA-like oxidoreductase N-terminal" evidence="3">
    <location>
        <begin position="7"/>
        <end position="119"/>
    </location>
</feature>
<sequence>MTTRAGIGIVGAGDISGQYLSMLTQAPDVEVRFVASRDLARARAKADEFGVAGSGSYAELLRDPRVDVVVNLTVPQVHAELTAQALEAGKHVWSEKPLALSGADGRALLDLAESRGLRLGCAPDTFLGTGLQSALQIVRSGQIGTPRSAFASFQYGGPNLWHPSPEFFFTHGGGPLLDMGPYYLTALVQVFGSVRRVSATAVQGASTRVIQAGPRAGQRFAVDVPTHVTALYEFVGGGVADVILSFDTPIMRVALEVTGTAGALRFPDPNQFAGDSEVFAPDGSSQRFAPIAPGGPGRGSGVVDLVRAVRAGVPERASGALAFHVLEAMLATQEAARTGQPAEVVSRVEPAPLLPAGWGTETALTG</sequence>
<dbReference type="Gene3D" id="3.30.360.10">
    <property type="entry name" value="Dihydrodipicolinate Reductase, domain 2"/>
    <property type="match status" value="1"/>
</dbReference>
<dbReference type="SUPFAM" id="SSF51735">
    <property type="entry name" value="NAD(P)-binding Rossmann-fold domains"/>
    <property type="match status" value="1"/>
</dbReference>
<dbReference type="EMBL" id="SDWW01000020">
    <property type="protein sequence ID" value="RYV51176.1"/>
    <property type="molecule type" value="Genomic_DNA"/>
</dbReference>
<dbReference type="Proteomes" id="UP000293764">
    <property type="component" value="Unassembled WGS sequence"/>
</dbReference>
<evidence type="ECO:0000256" key="1">
    <source>
        <dbReference type="ARBA" id="ARBA00023002"/>
    </source>
</evidence>
<name>A0A4Q5MZM5_9MICO</name>
<organism evidence="5 6">
    <name type="scientific">Pengzhenrongella frigida</name>
    <dbReference type="NCBI Taxonomy" id="1259133"/>
    <lineage>
        <taxon>Bacteria</taxon>
        <taxon>Bacillati</taxon>
        <taxon>Actinomycetota</taxon>
        <taxon>Actinomycetes</taxon>
        <taxon>Micrococcales</taxon>
        <taxon>Pengzhenrongella</taxon>
    </lineage>
</organism>
<dbReference type="InterPro" id="IPR055170">
    <property type="entry name" value="GFO_IDH_MocA-like_dom"/>
</dbReference>
<comment type="caution">
    <text evidence="5">The sequence shown here is derived from an EMBL/GenBank/DDBJ whole genome shotgun (WGS) entry which is preliminary data.</text>
</comment>
<dbReference type="PANTHER" id="PTHR43818">
    <property type="entry name" value="BCDNA.GH03377"/>
    <property type="match status" value="1"/>
</dbReference>
<accession>A0A4Q5MZM5</accession>
<evidence type="ECO:0000313" key="5">
    <source>
        <dbReference type="EMBL" id="RYV51176.1"/>
    </source>
</evidence>
<dbReference type="PANTHER" id="PTHR43818:SF11">
    <property type="entry name" value="BCDNA.GH03377"/>
    <property type="match status" value="1"/>
</dbReference>
<evidence type="ECO:0000256" key="2">
    <source>
        <dbReference type="ARBA" id="ARBA00023027"/>
    </source>
</evidence>
<protein>
    <submittedName>
        <fullName evidence="5">Gfo/Idh/MocA family oxidoreductase</fullName>
    </submittedName>
</protein>
<evidence type="ECO:0000259" key="3">
    <source>
        <dbReference type="Pfam" id="PF01408"/>
    </source>
</evidence>
<feature type="domain" description="GFO/IDH/MocA-like oxidoreductase" evidence="4">
    <location>
        <begin position="132"/>
        <end position="265"/>
    </location>
</feature>
<evidence type="ECO:0000259" key="4">
    <source>
        <dbReference type="Pfam" id="PF22725"/>
    </source>
</evidence>
<dbReference type="GO" id="GO:0016491">
    <property type="term" value="F:oxidoreductase activity"/>
    <property type="evidence" value="ECO:0007669"/>
    <property type="project" value="UniProtKB-KW"/>
</dbReference>
<evidence type="ECO:0000313" key="6">
    <source>
        <dbReference type="Proteomes" id="UP000293764"/>
    </source>
</evidence>